<dbReference type="AlphaFoldDB" id="A0A0P1AF36"/>
<dbReference type="GeneID" id="36404111"/>
<dbReference type="Proteomes" id="UP000054928">
    <property type="component" value="Unassembled WGS sequence"/>
</dbReference>
<name>A0A0P1AF36_PLAHL</name>
<protein>
    <submittedName>
        <fullName evidence="1">Uncharacterized protein</fullName>
    </submittedName>
</protein>
<dbReference type="RefSeq" id="XP_024575360.1">
    <property type="nucleotide sequence ID" value="XM_024724489.1"/>
</dbReference>
<organism evidence="1 2">
    <name type="scientific">Plasmopara halstedii</name>
    <name type="common">Downy mildew of sunflower</name>
    <dbReference type="NCBI Taxonomy" id="4781"/>
    <lineage>
        <taxon>Eukaryota</taxon>
        <taxon>Sar</taxon>
        <taxon>Stramenopiles</taxon>
        <taxon>Oomycota</taxon>
        <taxon>Peronosporomycetes</taxon>
        <taxon>Peronosporales</taxon>
        <taxon>Peronosporaceae</taxon>
        <taxon>Plasmopara</taxon>
    </lineage>
</organism>
<keyword evidence="2" id="KW-1185">Reference proteome</keyword>
<dbReference type="EMBL" id="CCYD01000349">
    <property type="protein sequence ID" value="CEG38991.1"/>
    <property type="molecule type" value="Genomic_DNA"/>
</dbReference>
<proteinExistence type="predicted"/>
<accession>A0A0P1AF36</accession>
<evidence type="ECO:0000313" key="1">
    <source>
        <dbReference type="EMBL" id="CEG38991.1"/>
    </source>
</evidence>
<sequence length="88" mass="10025">MSQIHTKFQRPTVLFSENYTLDRPIFEAQFSLQAHGKMKPITTVLDLARQAGRACLQAQEPQRIGASLLQIINMDSIDSIHWKRGKDS</sequence>
<reference evidence="2" key="1">
    <citation type="submission" date="2014-09" db="EMBL/GenBank/DDBJ databases">
        <authorList>
            <person name="Sharma Rahul"/>
            <person name="Thines Marco"/>
        </authorList>
    </citation>
    <scope>NUCLEOTIDE SEQUENCE [LARGE SCALE GENOMIC DNA]</scope>
</reference>
<evidence type="ECO:0000313" key="2">
    <source>
        <dbReference type="Proteomes" id="UP000054928"/>
    </source>
</evidence>